<dbReference type="CDD" id="cd14706">
    <property type="entry name" value="bZIP_CREBZF"/>
    <property type="match status" value="1"/>
</dbReference>
<dbReference type="GeneID" id="117645217"/>
<feature type="coiled-coil region" evidence="5">
    <location>
        <begin position="105"/>
        <end position="132"/>
    </location>
</feature>
<feature type="region of interest" description="Disordered" evidence="6">
    <location>
        <begin position="1"/>
        <end position="93"/>
    </location>
</feature>
<organism evidence="8">
    <name type="scientific">Thrips palmi</name>
    <name type="common">Melon thrips</name>
    <dbReference type="NCBI Taxonomy" id="161013"/>
    <lineage>
        <taxon>Eukaryota</taxon>
        <taxon>Metazoa</taxon>
        <taxon>Ecdysozoa</taxon>
        <taxon>Arthropoda</taxon>
        <taxon>Hexapoda</taxon>
        <taxon>Insecta</taxon>
        <taxon>Pterygota</taxon>
        <taxon>Neoptera</taxon>
        <taxon>Paraneoptera</taxon>
        <taxon>Thysanoptera</taxon>
        <taxon>Terebrantia</taxon>
        <taxon>Thripoidea</taxon>
        <taxon>Thripidae</taxon>
        <taxon>Thrips</taxon>
    </lineage>
</organism>
<dbReference type="PANTHER" id="PTHR45764:SF38">
    <property type="entry name" value="BZIP TRANSCRIPTION FACTOR 44"/>
    <property type="match status" value="1"/>
</dbReference>
<proteinExistence type="predicted"/>
<evidence type="ECO:0000256" key="1">
    <source>
        <dbReference type="ARBA" id="ARBA00023015"/>
    </source>
</evidence>
<keyword evidence="2" id="KW-0238">DNA-binding</keyword>
<dbReference type="GO" id="GO:0003700">
    <property type="term" value="F:DNA-binding transcription factor activity"/>
    <property type="evidence" value="ECO:0007669"/>
    <property type="project" value="InterPro"/>
</dbReference>
<evidence type="ECO:0000256" key="2">
    <source>
        <dbReference type="ARBA" id="ARBA00023125"/>
    </source>
</evidence>
<evidence type="ECO:0000256" key="5">
    <source>
        <dbReference type="SAM" id="Coils"/>
    </source>
</evidence>
<accession>A0A6P8Z3H7</accession>
<dbReference type="OrthoDB" id="6606299at2759"/>
<dbReference type="GO" id="GO:0003677">
    <property type="term" value="F:DNA binding"/>
    <property type="evidence" value="ECO:0007669"/>
    <property type="project" value="UniProtKB-KW"/>
</dbReference>
<keyword evidence="3" id="KW-0804">Transcription</keyword>
<dbReference type="KEGG" id="tpal:117645217"/>
<protein>
    <submittedName>
        <fullName evidence="8">Uncharacterized protein LOC117645217</fullName>
    </submittedName>
</protein>
<reference evidence="8" key="1">
    <citation type="submission" date="2025-08" db="UniProtKB">
        <authorList>
            <consortium name="RefSeq"/>
        </authorList>
    </citation>
    <scope>IDENTIFICATION</scope>
    <source>
        <tissue evidence="8">Total insect</tissue>
    </source>
</reference>
<gene>
    <name evidence="8" type="primary">LOC117645217</name>
</gene>
<keyword evidence="7" id="KW-1185">Reference proteome</keyword>
<sequence length="343" mass="36770">MARFSSGATSRLGKRCRNASETASLSSWGSEVNVHSDAEDNCSVFQNQIPAKKRRSGDSGVSPDPKDFTSSDDETRPSNSSASGGTRGRKPKCFSRNAVLARENRLKKKKYIGDLENELQSLRRENSKLKVSLSGYTKDVELVRKENVYLRNVLANSKQLSQLLRSINVNCGLPSATIPKPVVDLKRPAAAEKTATQSKVIVESVVPAAPALAPCDTDSCVPSSSLVLGDATAARTMRKGLPIAADDVSLSSSAPEDEDDDDLDLLFGSKNVPLDLDFNLNEASLDDPDYLGFGPNAFGDWLDGDEPLANVGVCLHVAKNKVSLEFCSSCNENALSSWSGIAV</sequence>
<dbReference type="InParanoid" id="A0A6P8Z3H7"/>
<dbReference type="AlphaFoldDB" id="A0A6P8Z3H7"/>
<dbReference type="Gene3D" id="1.20.5.170">
    <property type="match status" value="1"/>
</dbReference>
<keyword evidence="5" id="KW-0175">Coiled coil</keyword>
<dbReference type="RefSeq" id="XP_034241147.1">
    <property type="nucleotide sequence ID" value="XM_034385256.1"/>
</dbReference>
<evidence type="ECO:0000256" key="4">
    <source>
        <dbReference type="ARBA" id="ARBA00023242"/>
    </source>
</evidence>
<evidence type="ECO:0000313" key="7">
    <source>
        <dbReference type="Proteomes" id="UP000515158"/>
    </source>
</evidence>
<evidence type="ECO:0000256" key="3">
    <source>
        <dbReference type="ARBA" id="ARBA00023163"/>
    </source>
</evidence>
<keyword evidence="1" id="KW-0805">Transcription regulation</keyword>
<dbReference type="InterPro" id="IPR046347">
    <property type="entry name" value="bZIP_sf"/>
</dbReference>
<evidence type="ECO:0000256" key="6">
    <source>
        <dbReference type="SAM" id="MobiDB-lite"/>
    </source>
</evidence>
<feature type="compositionally biased region" description="Basic and acidic residues" evidence="6">
    <location>
        <begin position="64"/>
        <end position="76"/>
    </location>
</feature>
<name>A0A6P8Z3H7_THRPL</name>
<dbReference type="Proteomes" id="UP000515158">
    <property type="component" value="Unplaced"/>
</dbReference>
<evidence type="ECO:0000313" key="8">
    <source>
        <dbReference type="RefSeq" id="XP_034241147.1"/>
    </source>
</evidence>
<dbReference type="PANTHER" id="PTHR45764">
    <property type="entry name" value="BZIP TRANSCRIPTION FACTOR 44"/>
    <property type="match status" value="1"/>
</dbReference>
<dbReference type="SUPFAM" id="SSF57959">
    <property type="entry name" value="Leucine zipper domain"/>
    <property type="match status" value="1"/>
</dbReference>
<keyword evidence="4" id="KW-0539">Nucleus</keyword>
<feature type="compositionally biased region" description="Polar residues" evidence="6">
    <location>
        <begin position="19"/>
        <end position="30"/>
    </location>
</feature>